<proteinExistence type="predicted"/>
<evidence type="ECO:0000256" key="3">
    <source>
        <dbReference type="ARBA" id="ARBA00022741"/>
    </source>
</evidence>
<evidence type="ECO:0000313" key="8">
    <source>
        <dbReference type="Proteomes" id="UP000324800"/>
    </source>
</evidence>
<evidence type="ECO:0000256" key="2">
    <source>
        <dbReference type="ARBA" id="ARBA00022679"/>
    </source>
</evidence>
<feature type="domain" description="Protein kinase" evidence="6">
    <location>
        <begin position="228"/>
        <end position="511"/>
    </location>
</feature>
<keyword evidence="4 7" id="KW-0418">Kinase</keyword>
<evidence type="ECO:0000256" key="4">
    <source>
        <dbReference type="ARBA" id="ARBA00022777"/>
    </source>
</evidence>
<evidence type="ECO:0000256" key="1">
    <source>
        <dbReference type="ARBA" id="ARBA00012513"/>
    </source>
</evidence>
<dbReference type="EC" id="2.7.11.1" evidence="1"/>
<keyword evidence="2" id="KW-0808">Transferase</keyword>
<dbReference type="AlphaFoldDB" id="A0A5J4VDQ6"/>
<dbReference type="Proteomes" id="UP000324800">
    <property type="component" value="Unassembled WGS sequence"/>
</dbReference>
<name>A0A5J4VDQ6_9EUKA</name>
<keyword evidence="3" id="KW-0547">Nucleotide-binding</keyword>
<dbReference type="InterPro" id="IPR000719">
    <property type="entry name" value="Prot_kinase_dom"/>
</dbReference>
<dbReference type="PANTHER" id="PTHR43671:SF13">
    <property type="entry name" value="SERINE_THREONINE-PROTEIN KINASE NEK2"/>
    <property type="match status" value="1"/>
</dbReference>
<reference evidence="7 8" key="1">
    <citation type="submission" date="2019-03" db="EMBL/GenBank/DDBJ databases">
        <title>Single cell metagenomics reveals metabolic interactions within the superorganism composed of flagellate Streblomastix strix and complex community of Bacteroidetes bacteria on its surface.</title>
        <authorList>
            <person name="Treitli S.C."/>
            <person name="Kolisko M."/>
            <person name="Husnik F."/>
            <person name="Keeling P."/>
            <person name="Hampl V."/>
        </authorList>
    </citation>
    <scope>NUCLEOTIDE SEQUENCE [LARGE SCALE GENOMIC DNA]</scope>
    <source>
        <strain evidence="7">ST1C</strain>
    </source>
</reference>
<dbReference type="InterPro" id="IPR011009">
    <property type="entry name" value="Kinase-like_dom_sf"/>
</dbReference>
<dbReference type="InterPro" id="IPR008271">
    <property type="entry name" value="Ser/Thr_kinase_AS"/>
</dbReference>
<comment type="caution">
    <text evidence="7">The sequence shown here is derived from an EMBL/GenBank/DDBJ whole genome shotgun (WGS) entry which is preliminary data.</text>
</comment>
<dbReference type="Gene3D" id="1.10.510.10">
    <property type="entry name" value="Transferase(Phosphotransferase) domain 1"/>
    <property type="match status" value="1"/>
</dbReference>
<dbReference type="Pfam" id="PF00069">
    <property type="entry name" value="Pkinase"/>
    <property type="match status" value="1"/>
</dbReference>
<evidence type="ECO:0000313" key="7">
    <source>
        <dbReference type="EMBL" id="KAA6380623.1"/>
    </source>
</evidence>
<dbReference type="PROSITE" id="PS50011">
    <property type="entry name" value="PROTEIN_KINASE_DOM"/>
    <property type="match status" value="1"/>
</dbReference>
<dbReference type="GO" id="GO:0004674">
    <property type="term" value="F:protein serine/threonine kinase activity"/>
    <property type="evidence" value="ECO:0007669"/>
    <property type="project" value="UniProtKB-EC"/>
</dbReference>
<dbReference type="EMBL" id="SNRW01007792">
    <property type="protein sequence ID" value="KAA6380623.1"/>
    <property type="molecule type" value="Genomic_DNA"/>
</dbReference>
<dbReference type="SMART" id="SM00220">
    <property type="entry name" value="S_TKc"/>
    <property type="match status" value="1"/>
</dbReference>
<dbReference type="InterPro" id="IPR050660">
    <property type="entry name" value="NEK_Ser/Thr_kinase"/>
</dbReference>
<dbReference type="GO" id="GO:0005524">
    <property type="term" value="F:ATP binding"/>
    <property type="evidence" value="ECO:0007669"/>
    <property type="project" value="UniProtKB-KW"/>
</dbReference>
<evidence type="ECO:0000256" key="5">
    <source>
        <dbReference type="ARBA" id="ARBA00022840"/>
    </source>
</evidence>
<dbReference type="OrthoDB" id="20524at2759"/>
<sequence length="518" mass="59616">MQTNEPIHILVKGDNPLRDECITYFTKDICLEFECEILQKQVGFHWFKLLTTQIRGVITPQFQQSYSQPSQIQHQLQIQQQSYQQAQLSLSQTEENEIVKFADYILDPAAYVGQSTLFLGKIGIQQDYNSEGLSGQIFQIILDVRQKGEYTAEPIMILVEDDNIYMSEIIVYQGKDQNLEFECEILQKPPDYHWFKLIDKNSQITNNAQYSSVTSSINFITSWKKQDFERLARLGRGSFGVVHHEIEKKTQRHVAIKEMQYETDQEKDMFNKEFSLMLNICNALHKITQSQFIHVVEPLGYFINEDGDKAYLVMEFCSNGDMRKYINDMRKMGVDIKDERAFELIGQLISAINQLHVISIIHGDIKPENILMTDDFKVKLADFGLARQLQVGKEYTIAQGGTTTYLSPEILHGKDIQGQKQDQGKIRQTKAVDIYAIGVMIFELLAQRHPFIGDNEGDIPLLEFITRIINEEPAELPSHYSENLKALIKRMLEKDPSRRITAEAILEVPEVAASLSKK</sequence>
<organism evidence="7 8">
    <name type="scientific">Streblomastix strix</name>
    <dbReference type="NCBI Taxonomy" id="222440"/>
    <lineage>
        <taxon>Eukaryota</taxon>
        <taxon>Metamonada</taxon>
        <taxon>Preaxostyla</taxon>
        <taxon>Oxymonadida</taxon>
        <taxon>Streblomastigidae</taxon>
        <taxon>Streblomastix</taxon>
    </lineage>
</organism>
<gene>
    <name evidence="7" type="ORF">EZS28_023851</name>
</gene>
<accession>A0A5J4VDQ6</accession>
<protein>
    <recommendedName>
        <fullName evidence="1">non-specific serine/threonine protein kinase</fullName>
        <ecNumber evidence="1">2.7.11.1</ecNumber>
    </recommendedName>
</protein>
<dbReference type="SUPFAM" id="SSF56112">
    <property type="entry name" value="Protein kinase-like (PK-like)"/>
    <property type="match status" value="1"/>
</dbReference>
<dbReference type="PROSITE" id="PS00108">
    <property type="entry name" value="PROTEIN_KINASE_ST"/>
    <property type="match status" value="1"/>
</dbReference>
<evidence type="ECO:0000259" key="6">
    <source>
        <dbReference type="PROSITE" id="PS50011"/>
    </source>
</evidence>
<dbReference type="PANTHER" id="PTHR43671">
    <property type="entry name" value="SERINE/THREONINE-PROTEIN KINASE NEK"/>
    <property type="match status" value="1"/>
</dbReference>
<keyword evidence="5" id="KW-0067">ATP-binding</keyword>